<feature type="transmembrane region" description="Helical" evidence="6">
    <location>
        <begin position="87"/>
        <end position="105"/>
    </location>
</feature>
<evidence type="ECO:0000313" key="8">
    <source>
        <dbReference type="EMBL" id="MFA0567865.1"/>
    </source>
</evidence>
<keyword evidence="2 6" id="KW-0812">Transmembrane</keyword>
<evidence type="ECO:0000256" key="1">
    <source>
        <dbReference type="ARBA" id="ARBA00022475"/>
    </source>
</evidence>
<protein>
    <submittedName>
        <fullName evidence="8">VWA domain-containing protein</fullName>
    </submittedName>
</protein>
<dbReference type="Gene3D" id="3.40.50.410">
    <property type="entry name" value="von Willebrand factor, type A domain"/>
    <property type="match status" value="1"/>
</dbReference>
<dbReference type="InterPro" id="IPR050768">
    <property type="entry name" value="UPF0353/GerABKA_families"/>
</dbReference>
<dbReference type="RefSeq" id="WP_137372146.1">
    <property type="nucleotide sequence ID" value="NZ_JBFRUW010000016.1"/>
</dbReference>
<sequence>MADASLILESTVSDGGLVLDTSRLIGSAITLSHPLWLIILPLPIIIYWLIPAYRTKQSAIKVPFFDVLVKAIGEAPTEGASQLTPNYWQRIILVLSWVLVVFAMTKPTILGEPQTRENLGRDIMVVVDLSGSMAEADFASLQKPSLSRSNAEPVKSDMISRLDAAKEVLADFAQTRKGDRLGLILFGDAAFVQTPFTADQEVWLELLNQTDVAMAGQSTHLGDAIGLAIKVFEENRQGSSSIGNRKNKNKTNSKQAELFPEVEKVVIVLTDGNDTGSYVEPIDAAKVAAAKGVRIHMIAMGDPATVGEQALDMEIIERVAKESGGEAFQAIDRSALDNAYQAIGELEPQLYESTTYRPKKSIHQYPIMLVVCLYLMAFGLATLRRYRTRQHSQIRTEEKAATETAQVGSTQAGSKQSAEMGESHV</sequence>
<dbReference type="PANTHER" id="PTHR22550">
    <property type="entry name" value="SPORE GERMINATION PROTEIN"/>
    <property type="match status" value="1"/>
</dbReference>
<keyword evidence="3 6" id="KW-1133">Transmembrane helix</keyword>
<dbReference type="InterPro" id="IPR036465">
    <property type="entry name" value="vWFA_dom_sf"/>
</dbReference>
<dbReference type="EMBL" id="JBFRUW010000016">
    <property type="protein sequence ID" value="MFA0567865.1"/>
    <property type="molecule type" value="Genomic_DNA"/>
</dbReference>
<feature type="compositionally biased region" description="Polar residues" evidence="5">
    <location>
        <begin position="403"/>
        <end position="417"/>
    </location>
</feature>
<keyword evidence="9" id="KW-1185">Reference proteome</keyword>
<reference evidence="8 9" key="1">
    <citation type="journal article" date="2024" name="ISME J.">
        <title>Tailless and filamentous prophages are predominant in marine Vibrio.</title>
        <authorList>
            <person name="Steensen K."/>
            <person name="Seneca J."/>
            <person name="Bartlau N."/>
            <person name="Yu X.A."/>
            <person name="Hussain F.A."/>
            <person name="Polz M.F."/>
        </authorList>
    </citation>
    <scope>NUCLEOTIDE SEQUENCE [LARGE SCALE GENOMIC DNA]</scope>
    <source>
        <strain evidence="8 9">10N.222.51.A1</strain>
    </source>
</reference>
<evidence type="ECO:0000256" key="5">
    <source>
        <dbReference type="SAM" id="MobiDB-lite"/>
    </source>
</evidence>
<dbReference type="SUPFAM" id="SSF53300">
    <property type="entry name" value="vWA-like"/>
    <property type="match status" value="1"/>
</dbReference>
<evidence type="ECO:0000256" key="6">
    <source>
        <dbReference type="SAM" id="Phobius"/>
    </source>
</evidence>
<proteinExistence type="predicted"/>
<accession>A0ABV4N8Y4</accession>
<evidence type="ECO:0000259" key="7">
    <source>
        <dbReference type="PROSITE" id="PS50234"/>
    </source>
</evidence>
<name>A0ABV4N8Y4_9VIBR</name>
<feature type="transmembrane region" description="Helical" evidence="6">
    <location>
        <begin position="365"/>
        <end position="383"/>
    </location>
</feature>
<feature type="region of interest" description="Disordered" evidence="5">
    <location>
        <begin position="392"/>
        <end position="425"/>
    </location>
</feature>
<evidence type="ECO:0000256" key="2">
    <source>
        <dbReference type="ARBA" id="ARBA00022692"/>
    </source>
</evidence>
<organism evidence="8 9">
    <name type="scientific">Vibrio gallaecicus</name>
    <dbReference type="NCBI Taxonomy" id="552386"/>
    <lineage>
        <taxon>Bacteria</taxon>
        <taxon>Pseudomonadati</taxon>
        <taxon>Pseudomonadota</taxon>
        <taxon>Gammaproteobacteria</taxon>
        <taxon>Vibrionales</taxon>
        <taxon>Vibrionaceae</taxon>
        <taxon>Vibrio</taxon>
    </lineage>
</organism>
<gene>
    <name evidence="8" type="ORF">AB4566_06225</name>
</gene>
<dbReference type="PROSITE" id="PS50234">
    <property type="entry name" value="VWFA"/>
    <property type="match status" value="1"/>
</dbReference>
<feature type="domain" description="VWFA" evidence="7">
    <location>
        <begin position="122"/>
        <end position="343"/>
    </location>
</feature>
<dbReference type="PANTHER" id="PTHR22550:SF5">
    <property type="entry name" value="LEUCINE ZIPPER PROTEIN 4"/>
    <property type="match status" value="1"/>
</dbReference>
<comment type="caution">
    <text evidence="8">The sequence shown here is derived from an EMBL/GenBank/DDBJ whole genome shotgun (WGS) entry which is preliminary data.</text>
</comment>
<keyword evidence="4 6" id="KW-0472">Membrane</keyword>
<keyword evidence="1" id="KW-1003">Cell membrane</keyword>
<evidence type="ECO:0000256" key="3">
    <source>
        <dbReference type="ARBA" id="ARBA00022989"/>
    </source>
</evidence>
<dbReference type="Proteomes" id="UP001570417">
    <property type="component" value="Unassembled WGS sequence"/>
</dbReference>
<evidence type="ECO:0000256" key="4">
    <source>
        <dbReference type="ARBA" id="ARBA00023136"/>
    </source>
</evidence>
<dbReference type="SMART" id="SM00327">
    <property type="entry name" value="VWA"/>
    <property type="match status" value="1"/>
</dbReference>
<evidence type="ECO:0000313" key="9">
    <source>
        <dbReference type="Proteomes" id="UP001570417"/>
    </source>
</evidence>
<dbReference type="InterPro" id="IPR002035">
    <property type="entry name" value="VWF_A"/>
</dbReference>
<feature type="transmembrane region" description="Helical" evidence="6">
    <location>
        <begin position="24"/>
        <end position="50"/>
    </location>
</feature>
<dbReference type="Pfam" id="PF13519">
    <property type="entry name" value="VWA_2"/>
    <property type="match status" value="1"/>
</dbReference>